<reference evidence="1" key="1">
    <citation type="journal article" date="2020" name="Stud. Mycol.">
        <title>101 Dothideomycetes genomes: a test case for predicting lifestyles and emergence of pathogens.</title>
        <authorList>
            <person name="Haridas S."/>
            <person name="Albert R."/>
            <person name="Binder M."/>
            <person name="Bloem J."/>
            <person name="Labutti K."/>
            <person name="Salamov A."/>
            <person name="Andreopoulos B."/>
            <person name="Baker S."/>
            <person name="Barry K."/>
            <person name="Bills G."/>
            <person name="Bluhm B."/>
            <person name="Cannon C."/>
            <person name="Castanera R."/>
            <person name="Culley D."/>
            <person name="Daum C."/>
            <person name="Ezra D."/>
            <person name="Gonzalez J."/>
            <person name="Henrissat B."/>
            <person name="Kuo A."/>
            <person name="Liang C."/>
            <person name="Lipzen A."/>
            <person name="Lutzoni F."/>
            <person name="Magnuson J."/>
            <person name="Mondo S."/>
            <person name="Nolan M."/>
            <person name="Ohm R."/>
            <person name="Pangilinan J."/>
            <person name="Park H.-J."/>
            <person name="Ramirez L."/>
            <person name="Alfaro M."/>
            <person name="Sun H."/>
            <person name="Tritt A."/>
            <person name="Yoshinaga Y."/>
            <person name="Zwiers L.-H."/>
            <person name="Turgeon B."/>
            <person name="Goodwin S."/>
            <person name="Spatafora J."/>
            <person name="Crous P."/>
            <person name="Grigoriev I."/>
        </authorList>
    </citation>
    <scope>NUCLEOTIDE SEQUENCE</scope>
    <source>
        <strain evidence="1">CBS 525.71</strain>
    </source>
</reference>
<evidence type="ECO:0000313" key="1">
    <source>
        <dbReference type="EMBL" id="KAF2621863.1"/>
    </source>
</evidence>
<keyword evidence="2" id="KW-1185">Reference proteome</keyword>
<accession>A0ACB6RL82</accession>
<dbReference type="EMBL" id="MU006750">
    <property type="protein sequence ID" value="KAF2621863.1"/>
    <property type="molecule type" value="Genomic_DNA"/>
</dbReference>
<protein>
    <submittedName>
        <fullName evidence="1">Uncharacterized protein</fullName>
    </submittedName>
</protein>
<dbReference type="Proteomes" id="UP000799754">
    <property type="component" value="Unassembled WGS sequence"/>
</dbReference>
<name>A0ACB6RL82_9PLEO</name>
<proteinExistence type="predicted"/>
<gene>
    <name evidence="1" type="ORF">BU25DRAFT_426129</name>
</gene>
<sequence length="295" mass="32667">MTSKTASMYGTTDHWAPGFPVANARPSDRQFLFQSNFEQTNSNDHDFCNKSTAEPFIHDFKTQSSRNAPLGVSTAGLYSSPAMFTASNTQIEPYGSATISPIDTSFDVDHASPGSDTKISFDSQMRHTAPSNYETFINDTDSLSSKRRCDSLQSNFEPHLVSTPQVQVGRRRGSEYAEPGSARAIYLEKNRKAASKCRNKQKRQQEELVETARDVERRNKILKAEVELLKSGMRDLMELVGQHTDCPDARLKLYLQREADRLAIGGQRNALPSPLSGSSYSGPGSVDKVSSPEDE</sequence>
<evidence type="ECO:0000313" key="2">
    <source>
        <dbReference type="Proteomes" id="UP000799754"/>
    </source>
</evidence>
<organism evidence="1 2">
    <name type="scientific">Macroventuria anomochaeta</name>
    <dbReference type="NCBI Taxonomy" id="301207"/>
    <lineage>
        <taxon>Eukaryota</taxon>
        <taxon>Fungi</taxon>
        <taxon>Dikarya</taxon>
        <taxon>Ascomycota</taxon>
        <taxon>Pezizomycotina</taxon>
        <taxon>Dothideomycetes</taxon>
        <taxon>Pleosporomycetidae</taxon>
        <taxon>Pleosporales</taxon>
        <taxon>Pleosporineae</taxon>
        <taxon>Didymellaceae</taxon>
        <taxon>Macroventuria</taxon>
    </lineage>
</organism>
<comment type="caution">
    <text evidence="1">The sequence shown here is derived from an EMBL/GenBank/DDBJ whole genome shotgun (WGS) entry which is preliminary data.</text>
</comment>